<reference evidence="2" key="1">
    <citation type="submission" date="2017-06" db="EMBL/GenBank/DDBJ databases">
        <authorList>
            <person name="Varghese N."/>
            <person name="Submissions S."/>
        </authorList>
    </citation>
    <scope>NUCLEOTIDE SEQUENCE [LARGE SCALE GENOMIC DNA]</scope>
    <source>
        <strain evidence="2">DSM 28041</strain>
    </source>
</reference>
<keyword evidence="2" id="KW-1185">Reference proteome</keyword>
<evidence type="ECO:0000313" key="1">
    <source>
        <dbReference type="EMBL" id="SNR68052.1"/>
    </source>
</evidence>
<gene>
    <name evidence="1" type="ORF">SAMN06269173_10581</name>
</gene>
<name>A0A238YAR2_9BACT</name>
<accession>A0A238YAR2</accession>
<dbReference type="Proteomes" id="UP000198310">
    <property type="component" value="Unassembled WGS sequence"/>
</dbReference>
<dbReference type="EMBL" id="FZNS01000005">
    <property type="protein sequence ID" value="SNR68052.1"/>
    <property type="molecule type" value="Genomic_DNA"/>
</dbReference>
<protein>
    <submittedName>
        <fullName evidence="1">Uncharacterized protein</fullName>
    </submittedName>
</protein>
<organism evidence="1 2">
    <name type="scientific">Hymenobacter mucosus</name>
    <dbReference type="NCBI Taxonomy" id="1411120"/>
    <lineage>
        <taxon>Bacteria</taxon>
        <taxon>Pseudomonadati</taxon>
        <taxon>Bacteroidota</taxon>
        <taxon>Cytophagia</taxon>
        <taxon>Cytophagales</taxon>
        <taxon>Hymenobacteraceae</taxon>
        <taxon>Hymenobacter</taxon>
    </lineage>
</organism>
<dbReference type="AlphaFoldDB" id="A0A238YAR2"/>
<proteinExistence type="predicted"/>
<sequence>MSRFATSKYDYWPIYEHLKKYYPLGITIQYDDIAELWSYPGYKELGNQIVTAIQDEAQYAKWTQFTAQIADTVGFPSMSTTYGQHPCYSAILKIDEVAVGNRLLVKELFFAVSVVGPFYTVLGQDQVVTTLIDQPVRSTSYLTLSPQDEYKEAFEATCQAIEQYFTGYRFVPFSIATRRLQGLYYGVNESDHNPIFYGLFNDQVDIHAATVGSRSYKNGDWIRSDWKDDGGRWEICPPMM</sequence>
<dbReference type="RefSeq" id="WP_089332967.1">
    <property type="nucleotide sequence ID" value="NZ_FZNS01000005.1"/>
</dbReference>
<evidence type="ECO:0000313" key="2">
    <source>
        <dbReference type="Proteomes" id="UP000198310"/>
    </source>
</evidence>